<sequence>MAAFAAIGAAAAGVTCIASVTAVSPGVQPVVFGAPLPLDPVQAAMDVPTVDQLTTVLNTLQDPSLSFAQKGNLVEGGIPVPIGIADHELKKAADKGSLPLTFNITNIAPAGPGAATATLTASGPHLTPTPEYLRFVNQGGWKLSHDSANTLIAAVRSKH</sequence>
<reference evidence="4 5" key="1">
    <citation type="journal article" date="2023" name="Microbiol. Resour. Announc.">
        <title>Complete Genome Sequence of Mycobacterium wuenschmanii, a novel Nontuberculous Mycobacterium Isolated from a captive population of Amazon Milk Frogs.</title>
        <authorList>
            <person name="Hicks J."/>
            <person name="Zeineldin M."/>
            <person name="Ward H."/>
            <person name="Wuenschmann A."/>
            <person name="Camp P."/>
            <person name="Farrell D."/>
            <person name="Lehman K."/>
            <person name="Thacker T."/>
            <person name="Cuthbert E."/>
        </authorList>
    </citation>
    <scope>NUCLEOTIDE SEQUENCE [LARGE SCALE GENOMIC DNA]</scope>
    <source>
        <strain evidence="4 5">Wuenschmanii</strain>
    </source>
</reference>
<dbReference type="Pfam" id="PF26580">
    <property type="entry name" value="Mtb12_C"/>
    <property type="match status" value="1"/>
</dbReference>
<evidence type="ECO:0000256" key="2">
    <source>
        <dbReference type="ARBA" id="ARBA00093774"/>
    </source>
</evidence>
<dbReference type="Proteomes" id="UP001236585">
    <property type="component" value="Chromosome"/>
</dbReference>
<proteinExistence type="inferred from homology"/>
<dbReference type="EMBL" id="CP126981">
    <property type="protein sequence ID" value="WIM90212.1"/>
    <property type="molecule type" value="Genomic_DNA"/>
</dbReference>
<evidence type="ECO:0000313" key="4">
    <source>
        <dbReference type="EMBL" id="WIM90212.1"/>
    </source>
</evidence>
<organism evidence="4 5">
    <name type="scientific">Candidatus Mycobacterium wuenschmannii</name>
    <dbReference type="NCBI Taxonomy" id="3027808"/>
    <lineage>
        <taxon>Bacteria</taxon>
        <taxon>Bacillati</taxon>
        <taxon>Actinomycetota</taxon>
        <taxon>Actinomycetes</taxon>
        <taxon>Mycobacteriales</taxon>
        <taxon>Mycobacteriaceae</taxon>
        <taxon>Mycobacterium</taxon>
    </lineage>
</organism>
<dbReference type="RefSeq" id="WP_285190971.1">
    <property type="nucleotide sequence ID" value="NZ_CP126981.1"/>
</dbReference>
<feature type="domain" description="Low molecular weight antigen MTB12-like C-terminal" evidence="3">
    <location>
        <begin position="46"/>
        <end position="157"/>
    </location>
</feature>
<keyword evidence="5" id="KW-1185">Reference proteome</keyword>
<accession>A0ABY8W394</accession>
<evidence type="ECO:0000256" key="1">
    <source>
        <dbReference type="ARBA" id="ARBA00022729"/>
    </source>
</evidence>
<keyword evidence="1" id="KW-0732">Signal</keyword>
<comment type="similarity">
    <text evidence="2">Belongs to the MTB12 family.</text>
</comment>
<gene>
    <name evidence="4" type="ORF">PT015_06715</name>
</gene>
<dbReference type="InterPro" id="IPR058644">
    <property type="entry name" value="Mtb12-like_C"/>
</dbReference>
<name>A0ABY8W394_9MYCO</name>
<protein>
    <recommendedName>
        <fullName evidence="3">Low molecular weight antigen MTB12-like C-terminal domain-containing protein</fullName>
    </recommendedName>
</protein>
<evidence type="ECO:0000313" key="5">
    <source>
        <dbReference type="Proteomes" id="UP001236585"/>
    </source>
</evidence>
<evidence type="ECO:0000259" key="3">
    <source>
        <dbReference type="Pfam" id="PF26580"/>
    </source>
</evidence>